<feature type="domain" description="EGF-like" evidence="5">
    <location>
        <begin position="244"/>
        <end position="276"/>
    </location>
</feature>
<organism evidence="7 8">
    <name type="scientific">Chionoecetes opilio</name>
    <name type="common">Atlantic snow crab</name>
    <name type="synonym">Cancer opilio</name>
    <dbReference type="NCBI Taxonomy" id="41210"/>
    <lineage>
        <taxon>Eukaryota</taxon>
        <taxon>Metazoa</taxon>
        <taxon>Ecdysozoa</taxon>
        <taxon>Arthropoda</taxon>
        <taxon>Crustacea</taxon>
        <taxon>Multicrustacea</taxon>
        <taxon>Malacostraca</taxon>
        <taxon>Eumalacostraca</taxon>
        <taxon>Eucarida</taxon>
        <taxon>Decapoda</taxon>
        <taxon>Pleocyemata</taxon>
        <taxon>Brachyura</taxon>
        <taxon>Eubrachyura</taxon>
        <taxon>Majoidea</taxon>
        <taxon>Majidae</taxon>
        <taxon>Chionoecetes</taxon>
    </lineage>
</organism>
<dbReference type="InterPro" id="IPR000742">
    <property type="entry name" value="EGF"/>
</dbReference>
<dbReference type="GO" id="GO:0008237">
    <property type="term" value="F:metallopeptidase activity"/>
    <property type="evidence" value="ECO:0007669"/>
    <property type="project" value="UniProtKB-KW"/>
</dbReference>
<evidence type="ECO:0000256" key="3">
    <source>
        <dbReference type="PROSITE-ProRule" id="PRU00068"/>
    </source>
</evidence>
<keyword evidence="8" id="KW-1185">Reference proteome</keyword>
<dbReference type="InterPro" id="IPR001762">
    <property type="entry name" value="Disintegrin_dom"/>
</dbReference>
<dbReference type="Gene3D" id="4.10.70.10">
    <property type="entry name" value="Disintegrin domain"/>
    <property type="match status" value="1"/>
</dbReference>
<dbReference type="OrthoDB" id="5951731at2759"/>
<dbReference type="InterPro" id="IPR006586">
    <property type="entry name" value="ADAM_Cys-rich"/>
</dbReference>
<keyword evidence="1" id="KW-0378">Hydrolase</keyword>
<evidence type="ECO:0000259" key="5">
    <source>
        <dbReference type="PROSITE" id="PS50026"/>
    </source>
</evidence>
<dbReference type="AlphaFoldDB" id="A0A8J5BTN9"/>
<dbReference type="PROSITE" id="PS01186">
    <property type="entry name" value="EGF_2"/>
    <property type="match status" value="1"/>
</dbReference>
<dbReference type="Pfam" id="PF08516">
    <property type="entry name" value="ADAM_CR"/>
    <property type="match status" value="1"/>
</dbReference>
<accession>A0A8J5BTN9</accession>
<dbReference type="Proteomes" id="UP000770661">
    <property type="component" value="Unassembled WGS sequence"/>
</dbReference>
<evidence type="ECO:0000259" key="6">
    <source>
        <dbReference type="PROSITE" id="PS50214"/>
    </source>
</evidence>
<dbReference type="Pfam" id="PF00200">
    <property type="entry name" value="Disintegrin"/>
    <property type="match status" value="1"/>
</dbReference>
<gene>
    <name evidence="7" type="primary">Adam25</name>
    <name evidence="7" type="ORF">GWK47_023851</name>
</gene>
<dbReference type="PROSITE" id="PS50026">
    <property type="entry name" value="EGF_3"/>
    <property type="match status" value="1"/>
</dbReference>
<dbReference type="FunFam" id="4.10.70.10:FF:000001">
    <property type="entry name" value="Disintegrin and metalloproteinase domain-containing protein 22"/>
    <property type="match status" value="1"/>
</dbReference>
<feature type="disulfide bond" evidence="4">
    <location>
        <begin position="248"/>
        <end position="258"/>
    </location>
</feature>
<evidence type="ECO:0000256" key="1">
    <source>
        <dbReference type="ARBA" id="ARBA00023049"/>
    </source>
</evidence>
<keyword evidence="1" id="KW-0482">Metalloprotease</keyword>
<dbReference type="SUPFAM" id="SSF57552">
    <property type="entry name" value="Blood coagulation inhibitor (disintegrin)"/>
    <property type="match status" value="1"/>
</dbReference>
<feature type="disulfide bond" evidence="4">
    <location>
        <begin position="266"/>
        <end position="275"/>
    </location>
</feature>
<keyword evidence="1" id="KW-0645">Protease</keyword>
<comment type="caution">
    <text evidence="4">Lacks conserved residue(s) required for the propagation of feature annotation.</text>
</comment>
<dbReference type="PANTHER" id="PTHR11905:SF159">
    <property type="entry name" value="ADAM METALLOPROTEASE"/>
    <property type="match status" value="1"/>
</dbReference>
<keyword evidence="4" id="KW-0245">EGF-like domain</keyword>
<reference evidence="7" key="1">
    <citation type="submission" date="2020-07" db="EMBL/GenBank/DDBJ databases">
        <title>The High-quality genome of the commercially important snow crab, Chionoecetes opilio.</title>
        <authorList>
            <person name="Jeong J.-H."/>
            <person name="Ryu S."/>
        </authorList>
    </citation>
    <scope>NUCLEOTIDE SEQUENCE</scope>
    <source>
        <strain evidence="7">MADBK_172401_WGS</strain>
        <tissue evidence="7">Digestive gland</tissue>
    </source>
</reference>
<protein>
    <submittedName>
        <fullName evidence="7">Disintegrin and metalloproteinase domain-containing protein 25</fullName>
    </submittedName>
</protein>
<evidence type="ECO:0000313" key="8">
    <source>
        <dbReference type="Proteomes" id="UP000770661"/>
    </source>
</evidence>
<dbReference type="PANTHER" id="PTHR11905">
    <property type="entry name" value="ADAM A DISINTEGRIN AND METALLOPROTEASE DOMAIN"/>
    <property type="match status" value="1"/>
</dbReference>
<feature type="domain" description="Disintegrin" evidence="6">
    <location>
        <begin position="19"/>
        <end position="107"/>
    </location>
</feature>
<name>A0A8J5BTN9_CHIOP</name>
<dbReference type="EMBL" id="JACEEZ010024691">
    <property type="protein sequence ID" value="KAG0709487.1"/>
    <property type="molecule type" value="Genomic_DNA"/>
</dbReference>
<comment type="caution">
    <text evidence="7">The sequence shown here is derived from an EMBL/GenBank/DDBJ whole genome shotgun (WGS) entry which is preliminary data.</text>
</comment>
<dbReference type="SMART" id="SM00050">
    <property type="entry name" value="DISIN"/>
    <property type="match status" value="1"/>
</dbReference>
<proteinExistence type="predicted"/>
<dbReference type="PROSITE" id="PS50214">
    <property type="entry name" value="DISINTEGRIN_2"/>
    <property type="match status" value="1"/>
</dbReference>
<evidence type="ECO:0000256" key="2">
    <source>
        <dbReference type="ARBA" id="ARBA00023157"/>
    </source>
</evidence>
<dbReference type="InterPro" id="IPR036436">
    <property type="entry name" value="Disintegrin_dom_sf"/>
</dbReference>
<evidence type="ECO:0000256" key="4">
    <source>
        <dbReference type="PROSITE-ProRule" id="PRU00076"/>
    </source>
</evidence>
<sequence>MDTLALDCLRNVPTRMHPSPSCGDGVVDEGEQCDCGHAEVCDNPCCVAATCTLAAKASCASGSCCDIQTCRPKPPGVECRAAATDCDLPEFCSGHSEYCAKDVTKIDGDLCRGGHCFSGACGSREGRCRRVWGPSAAAASPDCSSKLNVRGTHAGNCGPESRGFRRCRQEESLCGTLHCIAPARPSRLLPDHRNGSARAGLHECHFISGSENYPAHHWLTPDGAQCGSGKVCASSSGVRGCRGPAGDCSGGCSGNGVCNSLDHCHCYAGYAPPNCSLPGLGGSVDRNVMSDVSGEKRTRQPIGEHPLVAAALDACCCPIMTKTARWMLTWILAEKKLMNRNIEVNEGENEDMLCSVDLEIKAPGETSSWGVAGREVVTELVTITPQGLT</sequence>
<keyword evidence="2 4" id="KW-1015">Disulfide bond</keyword>
<feature type="disulfide bond" evidence="3">
    <location>
        <begin position="79"/>
        <end position="99"/>
    </location>
</feature>
<evidence type="ECO:0000313" key="7">
    <source>
        <dbReference type="EMBL" id="KAG0709487.1"/>
    </source>
</evidence>
<dbReference type="SMART" id="SM00608">
    <property type="entry name" value="ACR"/>
    <property type="match status" value="1"/>
</dbReference>